<keyword evidence="2" id="KW-1185">Reference proteome</keyword>
<evidence type="ECO:0000313" key="2">
    <source>
        <dbReference type="Proteomes" id="UP000321570"/>
    </source>
</evidence>
<organism evidence="1 2">
    <name type="scientific">Hymenolepis diminuta</name>
    <name type="common">Rat tapeworm</name>
    <dbReference type="NCBI Taxonomy" id="6216"/>
    <lineage>
        <taxon>Eukaryota</taxon>
        <taxon>Metazoa</taxon>
        <taxon>Spiralia</taxon>
        <taxon>Lophotrochozoa</taxon>
        <taxon>Platyhelminthes</taxon>
        <taxon>Cestoda</taxon>
        <taxon>Eucestoda</taxon>
        <taxon>Cyclophyllidea</taxon>
        <taxon>Hymenolepididae</taxon>
        <taxon>Hymenolepis</taxon>
    </lineage>
</organism>
<evidence type="ECO:0000313" key="1">
    <source>
        <dbReference type="EMBL" id="VUZ41764.1"/>
    </source>
</evidence>
<dbReference type="Proteomes" id="UP000321570">
    <property type="component" value="Unassembled WGS sequence"/>
</dbReference>
<dbReference type="AlphaFoldDB" id="A0A564Y5I1"/>
<reference evidence="1 2" key="1">
    <citation type="submission" date="2019-07" db="EMBL/GenBank/DDBJ databases">
        <authorList>
            <person name="Jastrzebski P J."/>
            <person name="Paukszto L."/>
            <person name="Jastrzebski P J."/>
        </authorList>
    </citation>
    <scope>NUCLEOTIDE SEQUENCE [LARGE SCALE GENOMIC DNA]</scope>
    <source>
        <strain evidence="1 2">WMS-il1</strain>
    </source>
</reference>
<gene>
    <name evidence="1" type="ORF">WMSIL1_LOCUS2500</name>
</gene>
<protein>
    <submittedName>
        <fullName evidence="1">Uncharacterized protein</fullName>
    </submittedName>
</protein>
<sequence>LLRLLPISSLPPARSPLYLSLCNSFQTRCGFPEYVFSLSKSWCSALQLLLAFTQTATNWWLLLLLLS</sequence>
<name>A0A564Y5I1_HYMDI</name>
<proteinExistence type="predicted"/>
<dbReference type="EMBL" id="CABIJS010000066">
    <property type="protein sequence ID" value="VUZ41764.1"/>
    <property type="molecule type" value="Genomic_DNA"/>
</dbReference>
<feature type="non-terminal residue" evidence="1">
    <location>
        <position position="1"/>
    </location>
</feature>
<accession>A0A564Y5I1</accession>